<dbReference type="Pfam" id="PF13668">
    <property type="entry name" value="Ferritin_2"/>
    <property type="match status" value="1"/>
</dbReference>
<feature type="region of interest" description="Disordered" evidence="1">
    <location>
        <begin position="342"/>
        <end position="361"/>
    </location>
</feature>
<feature type="region of interest" description="Disordered" evidence="1">
    <location>
        <begin position="309"/>
        <end position="328"/>
    </location>
</feature>
<dbReference type="InParanoid" id="A0A165TRA0"/>
<feature type="chain" id="PRO_5007867229" description="Ferritin-like domain-containing protein" evidence="2">
    <location>
        <begin position="21"/>
        <end position="420"/>
    </location>
</feature>
<evidence type="ECO:0000313" key="4">
    <source>
        <dbReference type="Proteomes" id="UP000076761"/>
    </source>
</evidence>
<evidence type="ECO:0000313" key="3">
    <source>
        <dbReference type="EMBL" id="KZT27059.1"/>
    </source>
</evidence>
<dbReference type="Proteomes" id="UP000076761">
    <property type="component" value="Unassembled WGS sequence"/>
</dbReference>
<dbReference type="InterPro" id="IPR052965">
    <property type="entry name" value="Pigment-catalase-like"/>
</dbReference>
<evidence type="ECO:0000256" key="2">
    <source>
        <dbReference type="SAM" id="SignalP"/>
    </source>
</evidence>
<feature type="compositionally biased region" description="Polar residues" evidence="1">
    <location>
        <begin position="394"/>
        <end position="420"/>
    </location>
</feature>
<dbReference type="AlphaFoldDB" id="A0A165TRA0"/>
<dbReference type="InterPro" id="IPR009078">
    <property type="entry name" value="Ferritin-like_SF"/>
</dbReference>
<dbReference type="EMBL" id="KV425564">
    <property type="protein sequence ID" value="KZT27059.1"/>
    <property type="molecule type" value="Genomic_DNA"/>
</dbReference>
<sequence>MYFASSISILALVAPALVSAAPMRHMRRQASAADLLVLKFAGVLEQLESQFYSQALLQFQEVDFTIAGFSDAQVAIEQFSTIVIDETTHSTIIEEEIIDLGSSSISGCSFDFSSVLTDVTIMAATARVVENVGVAAYLGAAHLLDDASLLTAAATILTVEARHQTILNILSGSGTAIPNAFDLALSPSEVLAIAGPFISGCDVGVAANPTLTVTNTGSITPGTSLMFSSHAIPSDTSKLSCQMLTGDMSFSVSLPYSQCVVPSGINGPVAIYVTNDTQPLLANVVERATVNVVAGPTMAFIDTQPQTLGQLAHSGSSSSGSNTSSVSSASTTVSSAAASASSSTDTASIAAAPTSSTSTTTISPAQASSLISSASAQNAVATPGVGGAAAAVVQDSTPGGQNSYSGPSPDGHTNVNGFTN</sequence>
<name>A0A165TRA0_9AGAM</name>
<gene>
    <name evidence="3" type="ORF">NEOLEDRAFT_1061792</name>
</gene>
<feature type="compositionally biased region" description="Low complexity" evidence="1">
    <location>
        <begin position="382"/>
        <end position="393"/>
    </location>
</feature>
<dbReference type="SUPFAM" id="SSF47240">
    <property type="entry name" value="Ferritin-like"/>
    <property type="match status" value="1"/>
</dbReference>
<organism evidence="3 4">
    <name type="scientific">Neolentinus lepideus HHB14362 ss-1</name>
    <dbReference type="NCBI Taxonomy" id="1314782"/>
    <lineage>
        <taxon>Eukaryota</taxon>
        <taxon>Fungi</taxon>
        <taxon>Dikarya</taxon>
        <taxon>Basidiomycota</taxon>
        <taxon>Agaricomycotina</taxon>
        <taxon>Agaricomycetes</taxon>
        <taxon>Gloeophyllales</taxon>
        <taxon>Gloeophyllaceae</taxon>
        <taxon>Neolentinus</taxon>
    </lineage>
</organism>
<evidence type="ECO:0000256" key="1">
    <source>
        <dbReference type="SAM" id="MobiDB-lite"/>
    </source>
</evidence>
<dbReference type="CDD" id="cd00657">
    <property type="entry name" value="Ferritin_like"/>
    <property type="match status" value="1"/>
</dbReference>
<keyword evidence="2" id="KW-0732">Signal</keyword>
<evidence type="ECO:0008006" key="5">
    <source>
        <dbReference type="Google" id="ProtNLM"/>
    </source>
</evidence>
<protein>
    <recommendedName>
        <fullName evidence="5">Ferritin-like domain-containing protein</fullName>
    </recommendedName>
</protein>
<reference evidence="3 4" key="1">
    <citation type="journal article" date="2016" name="Mol. Biol. Evol.">
        <title>Comparative Genomics of Early-Diverging Mushroom-Forming Fungi Provides Insights into the Origins of Lignocellulose Decay Capabilities.</title>
        <authorList>
            <person name="Nagy L.G."/>
            <person name="Riley R."/>
            <person name="Tritt A."/>
            <person name="Adam C."/>
            <person name="Daum C."/>
            <person name="Floudas D."/>
            <person name="Sun H."/>
            <person name="Yadav J.S."/>
            <person name="Pangilinan J."/>
            <person name="Larsson K.H."/>
            <person name="Matsuura K."/>
            <person name="Barry K."/>
            <person name="Labutti K."/>
            <person name="Kuo R."/>
            <person name="Ohm R.A."/>
            <person name="Bhattacharya S.S."/>
            <person name="Shirouzu T."/>
            <person name="Yoshinaga Y."/>
            <person name="Martin F.M."/>
            <person name="Grigoriev I.V."/>
            <person name="Hibbett D.S."/>
        </authorList>
    </citation>
    <scope>NUCLEOTIDE SEQUENCE [LARGE SCALE GENOMIC DNA]</scope>
    <source>
        <strain evidence="3 4">HHB14362 ss-1</strain>
    </source>
</reference>
<feature type="compositionally biased region" description="Low complexity" evidence="1">
    <location>
        <begin position="314"/>
        <end position="328"/>
    </location>
</feature>
<proteinExistence type="predicted"/>
<dbReference type="STRING" id="1314782.A0A165TRA0"/>
<feature type="signal peptide" evidence="2">
    <location>
        <begin position="1"/>
        <end position="20"/>
    </location>
</feature>
<keyword evidence="4" id="KW-1185">Reference proteome</keyword>
<dbReference type="PANTHER" id="PTHR31694">
    <property type="entry name" value="DESICCATION-LIKE PROTEIN"/>
    <property type="match status" value="1"/>
</dbReference>
<dbReference type="PANTHER" id="PTHR31694:SF26">
    <property type="entry name" value="OS05G0151100 PROTEIN"/>
    <property type="match status" value="1"/>
</dbReference>
<dbReference type="OrthoDB" id="1001765at2759"/>
<feature type="region of interest" description="Disordered" evidence="1">
    <location>
        <begin position="382"/>
        <end position="420"/>
    </location>
</feature>
<accession>A0A165TRA0</accession>